<dbReference type="Proteomes" id="UP000518752">
    <property type="component" value="Unassembled WGS sequence"/>
</dbReference>
<sequence>MPSSTSSSSSTTVTSIRGTASLWFKPKRASKSPAPAAPYLSVLSEAVEASTRDAATTISTASTPVLSMSSSVSASTVDTFWTQADIDNSHGLTFPVNPQHLNRASVPSTLNSVTVQTRTIDVFLRIPQEQFLRVTTIKNLRIISCSRPTLLTS</sequence>
<comment type="caution">
    <text evidence="1">The sequence shown here is derived from an EMBL/GenBank/DDBJ whole genome shotgun (WGS) entry which is preliminary data.</text>
</comment>
<dbReference type="AlphaFoldDB" id="A0A8H5I0N7"/>
<name>A0A8H5I0N7_9AGAR</name>
<evidence type="ECO:0000313" key="2">
    <source>
        <dbReference type="Proteomes" id="UP000518752"/>
    </source>
</evidence>
<organism evidence="1 2">
    <name type="scientific">Collybiopsis confluens</name>
    <dbReference type="NCBI Taxonomy" id="2823264"/>
    <lineage>
        <taxon>Eukaryota</taxon>
        <taxon>Fungi</taxon>
        <taxon>Dikarya</taxon>
        <taxon>Basidiomycota</taxon>
        <taxon>Agaricomycotina</taxon>
        <taxon>Agaricomycetes</taxon>
        <taxon>Agaricomycetidae</taxon>
        <taxon>Agaricales</taxon>
        <taxon>Marasmiineae</taxon>
        <taxon>Omphalotaceae</taxon>
        <taxon>Collybiopsis</taxon>
    </lineage>
</organism>
<protein>
    <submittedName>
        <fullName evidence="1">Uncharacterized protein</fullName>
    </submittedName>
</protein>
<reference evidence="1 2" key="1">
    <citation type="journal article" date="2020" name="ISME J.">
        <title>Uncovering the hidden diversity of litter-decomposition mechanisms in mushroom-forming fungi.</title>
        <authorList>
            <person name="Floudas D."/>
            <person name="Bentzer J."/>
            <person name="Ahren D."/>
            <person name="Johansson T."/>
            <person name="Persson P."/>
            <person name="Tunlid A."/>
        </authorList>
    </citation>
    <scope>NUCLEOTIDE SEQUENCE [LARGE SCALE GENOMIC DNA]</scope>
    <source>
        <strain evidence="1 2">CBS 406.79</strain>
    </source>
</reference>
<dbReference type="EMBL" id="JAACJN010000004">
    <property type="protein sequence ID" value="KAF5392861.1"/>
    <property type="molecule type" value="Genomic_DNA"/>
</dbReference>
<proteinExistence type="predicted"/>
<evidence type="ECO:0000313" key="1">
    <source>
        <dbReference type="EMBL" id="KAF5392861.1"/>
    </source>
</evidence>
<gene>
    <name evidence="1" type="ORF">D9757_000879</name>
</gene>
<accession>A0A8H5I0N7</accession>
<keyword evidence="2" id="KW-1185">Reference proteome</keyword>